<feature type="domain" description="O-acyltransferase WSD1 C-terminal" evidence="2">
    <location>
        <begin position="13"/>
        <end position="119"/>
    </location>
</feature>
<dbReference type="GO" id="GO:0008374">
    <property type="term" value="F:O-acyltransferase activity"/>
    <property type="evidence" value="ECO:0007669"/>
    <property type="project" value="InterPro"/>
</dbReference>
<evidence type="ECO:0000313" key="4">
    <source>
        <dbReference type="Proteomes" id="UP000028999"/>
    </source>
</evidence>
<dbReference type="STRING" id="3708.A0A078I418"/>
<dbReference type="OMA" id="WIRCEDD"/>
<dbReference type="Proteomes" id="UP000028999">
    <property type="component" value="Unassembled WGS sequence"/>
</dbReference>
<dbReference type="InterPro" id="IPR045034">
    <property type="entry name" value="O-acyltransferase_WSD1-like"/>
</dbReference>
<evidence type="ECO:0000259" key="2">
    <source>
        <dbReference type="Pfam" id="PF06974"/>
    </source>
</evidence>
<keyword evidence="4" id="KW-1185">Reference proteome</keyword>
<dbReference type="PaxDb" id="3708-A0A078I418"/>
<keyword evidence="1" id="KW-0472">Membrane</keyword>
<gene>
    <name evidence="3" type="primary">BnaC04g06360D</name>
    <name evidence="3" type="ORF">GSBRNA2T00080577001</name>
</gene>
<dbReference type="PANTHER" id="PTHR31650:SF50">
    <property type="entry name" value="WAX ESTER SYNTHASE_DIACYLGLYCEROL ACYLTRANSFERASE 3"/>
    <property type="match status" value="1"/>
</dbReference>
<dbReference type="AlphaFoldDB" id="A0A078I418"/>
<keyword evidence="1" id="KW-0812">Transmembrane</keyword>
<feature type="transmembrane region" description="Helical" evidence="1">
    <location>
        <begin position="104"/>
        <end position="127"/>
    </location>
</feature>
<evidence type="ECO:0000313" key="3">
    <source>
        <dbReference type="EMBL" id="CDY44626.1"/>
    </source>
</evidence>
<dbReference type="EMBL" id="LK032597">
    <property type="protein sequence ID" value="CDY44626.1"/>
    <property type="molecule type" value="Genomic_DNA"/>
</dbReference>
<dbReference type="GO" id="GO:0045017">
    <property type="term" value="P:glycerolipid biosynthetic process"/>
    <property type="evidence" value="ECO:0007669"/>
    <property type="project" value="InterPro"/>
</dbReference>
<dbReference type="Gramene" id="CDY44626">
    <property type="protein sequence ID" value="CDY44626"/>
    <property type="gene ID" value="GSBRNA2T00080577001"/>
</dbReference>
<dbReference type="PANTHER" id="PTHR31650">
    <property type="entry name" value="O-ACYLTRANSFERASE (WSD1-LIKE) FAMILY PROTEIN"/>
    <property type="match status" value="1"/>
</dbReference>
<sequence>MADMMTKGSKCRWGNFIGLVVFPLWIRCEDDPLEYVRRAKAIMDKKKISLEPLISYGILKLIMKIFGEKVVEAIAKRMFGHTTMTFSNVLGPDEDINFFNHPMCYVAASAMFGPHVSIILIMPHLYFFG</sequence>
<organism evidence="3 4">
    <name type="scientific">Brassica napus</name>
    <name type="common">Rape</name>
    <dbReference type="NCBI Taxonomy" id="3708"/>
    <lineage>
        <taxon>Eukaryota</taxon>
        <taxon>Viridiplantae</taxon>
        <taxon>Streptophyta</taxon>
        <taxon>Embryophyta</taxon>
        <taxon>Tracheophyta</taxon>
        <taxon>Spermatophyta</taxon>
        <taxon>Magnoliopsida</taxon>
        <taxon>eudicotyledons</taxon>
        <taxon>Gunneridae</taxon>
        <taxon>Pentapetalae</taxon>
        <taxon>rosids</taxon>
        <taxon>malvids</taxon>
        <taxon>Brassicales</taxon>
        <taxon>Brassicaceae</taxon>
        <taxon>Brassiceae</taxon>
        <taxon>Brassica</taxon>
    </lineage>
</organism>
<accession>A0A078I418</accession>
<keyword evidence="1" id="KW-1133">Transmembrane helix</keyword>
<evidence type="ECO:0000256" key="1">
    <source>
        <dbReference type="SAM" id="Phobius"/>
    </source>
</evidence>
<proteinExistence type="predicted"/>
<protein>
    <submittedName>
        <fullName evidence="3">BnaC04g06360D protein</fullName>
    </submittedName>
</protein>
<dbReference type="Pfam" id="PF06974">
    <property type="entry name" value="WS_DGAT_C"/>
    <property type="match status" value="1"/>
</dbReference>
<name>A0A078I418_BRANA</name>
<reference evidence="3 4" key="1">
    <citation type="journal article" date="2014" name="Science">
        <title>Plant genetics. Early allopolyploid evolution in the post-Neolithic Brassica napus oilseed genome.</title>
        <authorList>
            <person name="Chalhoub B."/>
            <person name="Denoeud F."/>
            <person name="Liu S."/>
            <person name="Parkin I.A."/>
            <person name="Tang H."/>
            <person name="Wang X."/>
            <person name="Chiquet J."/>
            <person name="Belcram H."/>
            <person name="Tong C."/>
            <person name="Samans B."/>
            <person name="Correa M."/>
            <person name="Da Silva C."/>
            <person name="Just J."/>
            <person name="Falentin C."/>
            <person name="Koh C.S."/>
            <person name="Le Clainche I."/>
            <person name="Bernard M."/>
            <person name="Bento P."/>
            <person name="Noel B."/>
            <person name="Labadie K."/>
            <person name="Alberti A."/>
            <person name="Charles M."/>
            <person name="Arnaud D."/>
            <person name="Guo H."/>
            <person name="Daviaud C."/>
            <person name="Alamery S."/>
            <person name="Jabbari K."/>
            <person name="Zhao M."/>
            <person name="Edger P.P."/>
            <person name="Chelaifa H."/>
            <person name="Tack D."/>
            <person name="Lassalle G."/>
            <person name="Mestiri I."/>
            <person name="Schnel N."/>
            <person name="Le Paslier M.C."/>
            <person name="Fan G."/>
            <person name="Renault V."/>
            <person name="Bayer P.E."/>
            <person name="Golicz A.A."/>
            <person name="Manoli S."/>
            <person name="Lee T.H."/>
            <person name="Thi V.H."/>
            <person name="Chalabi S."/>
            <person name="Hu Q."/>
            <person name="Fan C."/>
            <person name="Tollenaere R."/>
            <person name="Lu Y."/>
            <person name="Battail C."/>
            <person name="Shen J."/>
            <person name="Sidebottom C.H."/>
            <person name="Wang X."/>
            <person name="Canaguier A."/>
            <person name="Chauveau A."/>
            <person name="Berard A."/>
            <person name="Deniot G."/>
            <person name="Guan M."/>
            <person name="Liu Z."/>
            <person name="Sun F."/>
            <person name="Lim Y.P."/>
            <person name="Lyons E."/>
            <person name="Town C.D."/>
            <person name="Bancroft I."/>
            <person name="Wang X."/>
            <person name="Meng J."/>
            <person name="Ma J."/>
            <person name="Pires J.C."/>
            <person name="King G.J."/>
            <person name="Brunel D."/>
            <person name="Delourme R."/>
            <person name="Renard M."/>
            <person name="Aury J.M."/>
            <person name="Adams K.L."/>
            <person name="Batley J."/>
            <person name="Snowdon R.J."/>
            <person name="Tost J."/>
            <person name="Edwards D."/>
            <person name="Zhou Y."/>
            <person name="Hua W."/>
            <person name="Sharpe A.G."/>
            <person name="Paterson A.H."/>
            <person name="Guan C."/>
            <person name="Wincker P."/>
        </authorList>
    </citation>
    <scope>NUCLEOTIDE SEQUENCE [LARGE SCALE GENOMIC DNA]</scope>
    <source>
        <strain evidence="4">cv. Darmor-bzh</strain>
    </source>
</reference>
<dbReference type="InterPro" id="IPR009721">
    <property type="entry name" value="O-acyltransferase_WSD1_C"/>
</dbReference>